<reference evidence="3" key="2">
    <citation type="submission" date="2020-09" db="EMBL/GenBank/DDBJ databases">
        <authorList>
            <person name="Sun Q."/>
            <person name="Zhou Y."/>
        </authorList>
    </citation>
    <scope>NUCLEOTIDE SEQUENCE</scope>
    <source>
        <strain evidence="3">CGMCC 1.15254</strain>
    </source>
</reference>
<dbReference type="AlphaFoldDB" id="A0A917C8T0"/>
<reference evidence="3" key="1">
    <citation type="journal article" date="2014" name="Int. J. Syst. Evol. Microbiol.">
        <title>Complete genome sequence of Corynebacterium casei LMG S-19264T (=DSM 44701T), isolated from a smear-ripened cheese.</title>
        <authorList>
            <consortium name="US DOE Joint Genome Institute (JGI-PGF)"/>
            <person name="Walter F."/>
            <person name="Albersmeier A."/>
            <person name="Kalinowski J."/>
            <person name="Ruckert C."/>
        </authorList>
    </citation>
    <scope>NUCLEOTIDE SEQUENCE</scope>
    <source>
        <strain evidence="3">CGMCC 1.15254</strain>
    </source>
</reference>
<sequence>MPEYSVKEIINDINHSFFLPAIQRSFVWNDDFICKLLDSLCSGYPIGSITTWETYEEIEYRQFIKGSFRRSHKGTYDIDKVLPNSGPKNLVLDGQQRLQSLFLAFKGRIDGKLLYLNLLYEGDDDKSEAQYDFQFLDDDNDFLSASCEQIEKRKFYPIAVKNLFQNQDTPAEYVERLIQRNSELKKFEDIISRNVAAFLDMLNSENRFHLIEIDKGMDAADPKRKNISEILEVFVRINQQQTRLSRADLIFSTLKMQKNGIAQSVDGVLEELNANHNLKVDLNFLIRCMFVTSDLGSKLDLKVLSKYENVEKISKNFSACITAISSVLDFVCADLQLIHSKQISGLNTIIPFVYFAYNCPDHKLPTKNRDKAKKAFYLLSLSRSLSRWGEARIAAMVKNDLGNLEYTSDDLEFPYSKVISWVAYWEGISDVSNYLLGLNPHLVFTLIQGRTVQATHNKENSLELDHIYPRKILNEKAVESDVINSIGNLWLLPRGANRNKSAKPPKEFLQDALQKGALQKGDLTGAKIDGLESLHGNGHRKFIKNREQKLLNSFLKKTGIKQSDFHKAGE</sequence>
<evidence type="ECO:0000259" key="2">
    <source>
        <dbReference type="Pfam" id="PF07510"/>
    </source>
</evidence>
<feature type="domain" description="GmrSD restriction endonucleases C-terminal" evidence="2">
    <location>
        <begin position="456"/>
        <end position="506"/>
    </location>
</feature>
<dbReference type="Pfam" id="PF07510">
    <property type="entry name" value="GmrSD_C"/>
    <property type="match status" value="1"/>
</dbReference>
<dbReference type="Proteomes" id="UP000632498">
    <property type="component" value="Unassembled WGS sequence"/>
</dbReference>
<accession>A0A917C8T0</accession>
<dbReference type="InterPro" id="IPR004919">
    <property type="entry name" value="GmrSD_N"/>
</dbReference>
<dbReference type="PANTHER" id="PTHR37292">
    <property type="entry name" value="VNG6097C"/>
    <property type="match status" value="1"/>
</dbReference>
<evidence type="ECO:0000313" key="4">
    <source>
        <dbReference type="Proteomes" id="UP000632498"/>
    </source>
</evidence>
<proteinExistence type="predicted"/>
<protein>
    <recommendedName>
        <fullName evidence="5">DUF262 domain-containing protein</fullName>
    </recommendedName>
</protein>
<gene>
    <name evidence="3" type="ORF">GCM10011332_32660</name>
</gene>
<evidence type="ECO:0000259" key="1">
    <source>
        <dbReference type="Pfam" id="PF03235"/>
    </source>
</evidence>
<dbReference type="InterPro" id="IPR011089">
    <property type="entry name" value="GmrSD_C"/>
</dbReference>
<keyword evidence="4" id="KW-1185">Reference proteome</keyword>
<name>A0A917C8T0_9PROT</name>
<dbReference type="Pfam" id="PF03235">
    <property type="entry name" value="GmrSD_N"/>
    <property type="match status" value="1"/>
</dbReference>
<feature type="domain" description="GmrSD restriction endonucleases N-terminal" evidence="1">
    <location>
        <begin position="6"/>
        <end position="253"/>
    </location>
</feature>
<evidence type="ECO:0000313" key="3">
    <source>
        <dbReference type="EMBL" id="GGF76154.1"/>
    </source>
</evidence>
<dbReference type="EMBL" id="BMHV01000045">
    <property type="protein sequence ID" value="GGF76154.1"/>
    <property type="molecule type" value="Genomic_DNA"/>
</dbReference>
<organism evidence="3 4">
    <name type="scientific">Terasakiella brassicae</name>
    <dbReference type="NCBI Taxonomy" id="1634917"/>
    <lineage>
        <taxon>Bacteria</taxon>
        <taxon>Pseudomonadati</taxon>
        <taxon>Pseudomonadota</taxon>
        <taxon>Alphaproteobacteria</taxon>
        <taxon>Rhodospirillales</taxon>
        <taxon>Terasakiellaceae</taxon>
        <taxon>Terasakiella</taxon>
    </lineage>
</organism>
<dbReference type="RefSeq" id="WP_188667194.1">
    <property type="nucleotide sequence ID" value="NZ_BMHV01000045.1"/>
</dbReference>
<comment type="caution">
    <text evidence="3">The sequence shown here is derived from an EMBL/GenBank/DDBJ whole genome shotgun (WGS) entry which is preliminary data.</text>
</comment>
<evidence type="ECO:0008006" key="5">
    <source>
        <dbReference type="Google" id="ProtNLM"/>
    </source>
</evidence>
<dbReference type="PANTHER" id="PTHR37292:SF2">
    <property type="entry name" value="DUF262 DOMAIN-CONTAINING PROTEIN"/>
    <property type="match status" value="1"/>
</dbReference>